<dbReference type="AlphaFoldDB" id="A0A7J6VW87"/>
<dbReference type="EMBL" id="JABWDY010025950">
    <property type="protein sequence ID" value="KAF5189113.1"/>
    <property type="molecule type" value="Genomic_DNA"/>
</dbReference>
<evidence type="ECO:0000313" key="2">
    <source>
        <dbReference type="EMBL" id="KAF5189113.1"/>
    </source>
</evidence>
<dbReference type="OrthoDB" id="47801at2759"/>
<feature type="non-terminal residue" evidence="2">
    <location>
        <position position="1"/>
    </location>
</feature>
<comment type="caution">
    <text evidence="2">The sequence shown here is derived from an EMBL/GenBank/DDBJ whole genome shotgun (WGS) entry which is preliminary data.</text>
</comment>
<proteinExistence type="predicted"/>
<gene>
    <name evidence="2" type="ORF">FRX31_021299</name>
</gene>
<reference evidence="2 3" key="1">
    <citation type="submission" date="2020-06" db="EMBL/GenBank/DDBJ databases">
        <title>Transcriptomic and genomic resources for Thalictrum thalictroides and T. hernandezii: Facilitating candidate gene discovery in an emerging model plant lineage.</title>
        <authorList>
            <person name="Arias T."/>
            <person name="Riano-Pachon D.M."/>
            <person name="Di Stilio V.S."/>
        </authorList>
    </citation>
    <scope>NUCLEOTIDE SEQUENCE [LARGE SCALE GENOMIC DNA]</scope>
    <source>
        <strain evidence="3">cv. WT478/WT964</strain>
        <tissue evidence="2">Leaves</tissue>
    </source>
</reference>
<feature type="region of interest" description="Disordered" evidence="1">
    <location>
        <begin position="53"/>
        <end position="84"/>
    </location>
</feature>
<organism evidence="2 3">
    <name type="scientific">Thalictrum thalictroides</name>
    <name type="common">Rue-anemone</name>
    <name type="synonym">Anemone thalictroides</name>
    <dbReference type="NCBI Taxonomy" id="46969"/>
    <lineage>
        <taxon>Eukaryota</taxon>
        <taxon>Viridiplantae</taxon>
        <taxon>Streptophyta</taxon>
        <taxon>Embryophyta</taxon>
        <taxon>Tracheophyta</taxon>
        <taxon>Spermatophyta</taxon>
        <taxon>Magnoliopsida</taxon>
        <taxon>Ranunculales</taxon>
        <taxon>Ranunculaceae</taxon>
        <taxon>Thalictroideae</taxon>
        <taxon>Thalictrum</taxon>
    </lineage>
</organism>
<name>A0A7J6VW87_THATH</name>
<sequence>RRGEANFYKQFHTSTVSGLTGSRRETEEKGSADVVEKMKLFKQFDTVQGYSDHHIIHEPPTQSRHRGSNPRQFSKNGRSWRNQH</sequence>
<feature type="compositionally biased region" description="Polar residues" evidence="1">
    <location>
        <begin position="69"/>
        <end position="84"/>
    </location>
</feature>
<evidence type="ECO:0000313" key="3">
    <source>
        <dbReference type="Proteomes" id="UP000554482"/>
    </source>
</evidence>
<dbReference type="Proteomes" id="UP000554482">
    <property type="component" value="Unassembled WGS sequence"/>
</dbReference>
<accession>A0A7J6VW87</accession>
<protein>
    <submittedName>
        <fullName evidence="2">Uncharacterized protein</fullName>
    </submittedName>
</protein>
<evidence type="ECO:0000256" key="1">
    <source>
        <dbReference type="SAM" id="MobiDB-lite"/>
    </source>
</evidence>
<keyword evidence="3" id="KW-1185">Reference proteome</keyword>